<evidence type="ECO:0000313" key="3">
    <source>
        <dbReference type="Proteomes" id="UP001157137"/>
    </source>
</evidence>
<feature type="region of interest" description="Disordered" evidence="1">
    <location>
        <begin position="1"/>
        <end position="20"/>
    </location>
</feature>
<dbReference type="EMBL" id="BSRA01000015">
    <property type="protein sequence ID" value="GLV14644.1"/>
    <property type="molecule type" value="Genomic_DNA"/>
</dbReference>
<accession>A0AA37U6Y5</accession>
<gene>
    <name evidence="2" type="ORF">Heshes_23280</name>
</gene>
<evidence type="ECO:0000313" key="2">
    <source>
        <dbReference type="EMBL" id="GLV14644.1"/>
    </source>
</evidence>
<organism evidence="2 3">
    <name type="scientific">Alicyclobacillus hesperidum</name>
    <dbReference type="NCBI Taxonomy" id="89784"/>
    <lineage>
        <taxon>Bacteria</taxon>
        <taxon>Bacillati</taxon>
        <taxon>Bacillota</taxon>
        <taxon>Bacilli</taxon>
        <taxon>Bacillales</taxon>
        <taxon>Alicyclobacillaceae</taxon>
        <taxon>Alicyclobacillus</taxon>
    </lineage>
</organism>
<proteinExistence type="predicted"/>
<dbReference type="AlphaFoldDB" id="A0AA37U6Y5"/>
<protein>
    <submittedName>
        <fullName evidence="2">Uncharacterized protein</fullName>
    </submittedName>
</protein>
<name>A0AA37U6Y5_9BACL</name>
<evidence type="ECO:0000256" key="1">
    <source>
        <dbReference type="SAM" id="MobiDB-lite"/>
    </source>
</evidence>
<dbReference type="Proteomes" id="UP001157137">
    <property type="component" value="Unassembled WGS sequence"/>
</dbReference>
<comment type="caution">
    <text evidence="2">The sequence shown here is derived from an EMBL/GenBank/DDBJ whole genome shotgun (WGS) entry which is preliminary data.</text>
</comment>
<reference evidence="2" key="1">
    <citation type="submission" date="2023-02" db="EMBL/GenBank/DDBJ databases">
        <title>Proposal of a novel subspecies: Alicyclobacillus hesperidum subspecies aegle.</title>
        <authorList>
            <person name="Goto K."/>
            <person name="Fujii T."/>
            <person name="Yasui K."/>
            <person name="Mochida K."/>
            <person name="Kato-Tanaka Y."/>
            <person name="Morohoshi S."/>
            <person name="An S.Y."/>
            <person name="Kasai H."/>
            <person name="Yokota A."/>
        </authorList>
    </citation>
    <scope>NUCLEOTIDE SEQUENCE</scope>
    <source>
        <strain evidence="2">DSM 12766</strain>
    </source>
</reference>
<sequence>MVVHIRRQHEDVRPHFDEEDNDEALLEMAEDLPGFKQDEQACGEQHP</sequence>